<dbReference type="GO" id="GO:0005737">
    <property type="term" value="C:cytoplasm"/>
    <property type="evidence" value="ECO:0007669"/>
    <property type="project" value="TreeGrafter"/>
</dbReference>
<dbReference type="InterPro" id="IPR036188">
    <property type="entry name" value="FAD/NAD-bd_sf"/>
</dbReference>
<dbReference type="AlphaFoldDB" id="A0A2T0LWU8"/>
<dbReference type="EMBL" id="PVNH01000004">
    <property type="protein sequence ID" value="PRX48439.1"/>
    <property type="molecule type" value="Genomic_DNA"/>
</dbReference>
<accession>A0A2T0LWU8</accession>
<proteinExistence type="inferred from homology"/>
<gene>
    <name evidence="6" type="ORF">B0I33_104255</name>
</gene>
<comment type="cofactor">
    <cofactor evidence="1">
        <name>FAD</name>
        <dbReference type="ChEBI" id="CHEBI:57692"/>
    </cofactor>
</comment>
<dbReference type="Pfam" id="PF01266">
    <property type="entry name" value="DAO"/>
    <property type="match status" value="1"/>
</dbReference>
<evidence type="ECO:0000313" key="7">
    <source>
        <dbReference type="Proteomes" id="UP000238362"/>
    </source>
</evidence>
<evidence type="ECO:0000256" key="4">
    <source>
        <dbReference type="ARBA" id="ARBA00023002"/>
    </source>
</evidence>
<evidence type="ECO:0000256" key="3">
    <source>
        <dbReference type="ARBA" id="ARBA00022630"/>
    </source>
</evidence>
<dbReference type="Gene3D" id="3.50.50.60">
    <property type="entry name" value="FAD/NAD(P)-binding domain"/>
    <property type="match status" value="1"/>
</dbReference>
<dbReference type="Proteomes" id="UP000238362">
    <property type="component" value="Unassembled WGS sequence"/>
</dbReference>
<dbReference type="PANTHER" id="PTHR13847:SF286">
    <property type="entry name" value="D-AMINO ACID DEHYDROGENASE"/>
    <property type="match status" value="1"/>
</dbReference>
<comment type="similarity">
    <text evidence="2">Belongs to the DadA oxidoreductase family.</text>
</comment>
<dbReference type="SUPFAM" id="SSF51905">
    <property type="entry name" value="FAD/NAD(P)-binding domain"/>
    <property type="match status" value="1"/>
</dbReference>
<dbReference type="InterPro" id="IPR006076">
    <property type="entry name" value="FAD-dep_OxRdtase"/>
</dbReference>
<protein>
    <submittedName>
        <fullName evidence="6">D-amino-acid dehydrogenase</fullName>
    </submittedName>
</protein>
<evidence type="ECO:0000259" key="5">
    <source>
        <dbReference type="Pfam" id="PF01266"/>
    </source>
</evidence>
<feature type="domain" description="FAD dependent oxidoreductase" evidence="5">
    <location>
        <begin position="19"/>
        <end position="366"/>
    </location>
</feature>
<evidence type="ECO:0000313" key="6">
    <source>
        <dbReference type="EMBL" id="PRX48439.1"/>
    </source>
</evidence>
<dbReference type="SUPFAM" id="SSF54373">
    <property type="entry name" value="FAD-linked reductases, C-terminal domain"/>
    <property type="match status" value="1"/>
</dbReference>
<comment type="caution">
    <text evidence="6">The sequence shown here is derived from an EMBL/GenBank/DDBJ whole genome shotgun (WGS) entry which is preliminary data.</text>
</comment>
<keyword evidence="3" id="KW-0285">Flavoprotein</keyword>
<dbReference type="PANTHER" id="PTHR13847">
    <property type="entry name" value="SARCOSINE DEHYDROGENASE-RELATED"/>
    <property type="match status" value="1"/>
</dbReference>
<keyword evidence="7" id="KW-1185">Reference proteome</keyword>
<organism evidence="6 7">
    <name type="scientific">Prauserella shujinwangii</name>
    <dbReference type="NCBI Taxonomy" id="1453103"/>
    <lineage>
        <taxon>Bacteria</taxon>
        <taxon>Bacillati</taxon>
        <taxon>Actinomycetota</taxon>
        <taxon>Actinomycetes</taxon>
        <taxon>Pseudonocardiales</taxon>
        <taxon>Pseudonocardiaceae</taxon>
        <taxon>Prauserella</taxon>
    </lineage>
</organism>
<evidence type="ECO:0000256" key="2">
    <source>
        <dbReference type="ARBA" id="ARBA00009410"/>
    </source>
</evidence>
<dbReference type="Gene3D" id="3.30.9.10">
    <property type="entry name" value="D-Amino Acid Oxidase, subunit A, domain 2"/>
    <property type="match status" value="1"/>
</dbReference>
<evidence type="ECO:0000256" key="1">
    <source>
        <dbReference type="ARBA" id="ARBA00001974"/>
    </source>
</evidence>
<reference evidence="6 7" key="1">
    <citation type="submission" date="2018-03" db="EMBL/GenBank/DDBJ databases">
        <title>Genomic Encyclopedia of Type Strains, Phase III (KMG-III): the genomes of soil and plant-associated and newly described type strains.</title>
        <authorList>
            <person name="Whitman W."/>
        </authorList>
    </citation>
    <scope>NUCLEOTIDE SEQUENCE [LARGE SCALE GENOMIC DNA]</scope>
    <source>
        <strain evidence="6 7">CGMCC 4.7125</strain>
    </source>
</reference>
<name>A0A2T0LWU8_9PSEU</name>
<dbReference type="GO" id="GO:0016491">
    <property type="term" value="F:oxidoreductase activity"/>
    <property type="evidence" value="ECO:0007669"/>
    <property type="project" value="UniProtKB-KW"/>
</dbReference>
<keyword evidence="4" id="KW-0560">Oxidoreductase</keyword>
<sequence>MAHRARFPQRISGTLAGMRIIVIGSGIAGAATAYELARRGADVVVADAGLPGAATAAGAGIVSPWTSRAPDGAALTFAARAAAYYRTLVQRLAEDGHGDSSFEVVGGMVVAAGEPELADLHRRLTARAAAWPEAGSVTRLDPARARALFPPLAPGLGAVHVTGSARVDGRRLRETLLRAAVGRGARTVQGRAEPHVTAGTVTGVRVAGDVEPADRVVVAAGAWSAEPLAPLGVTVPVAPQRGQISHFGLPGTDTAPWPVVLPAASSHYLLAFPGGRVVAGATRETGSGFDHRVTVAGQREVLAEALEVAPGLADATLLETRVGFRPASPDGEPLLGPLPGHPEVVLLSGFGPAGLTLGPYAGVLAARVALGEPVPAEAAALDPGRFGELSAP</sequence>